<sequence>MPIIIPKQKEGDAASPASTDESKAIAAAAKPSPVPKRYNTILRDFMAYHHQTTMYQEGHTFADAELLEITPDHIIRYFTMKLYGDGDVIPRGKPLKGSHHTLDYYKKAISSFIPNKQQPWDNAIKKGNPTRAKVVNKFIHRIRELEGDEGSSKKRKSGETPIQALTSPSSLPTSSTAKKARVDDQSNVGGNSNAIISSILQKMQLQNSLTIDFIGTLSTSLNGYRSTLQENNQSITAELQRLNNSLQQTDNISVPPAPVPAASVPTLPPVAAAAAVPGVASLPQSAPLVVPAQEQRWFYNHPDGSQRRVPPSWKFPSGTLLELYTLWHLGDPQNQISPMKYFSTSDVSFCGKRSRMSLSEARGLANALDKEVIKAGRSISPNMSQAELVELFRFAVNGIDMPLQTPTGRQRDIFRLKWSTFTKYKINSKEEENSEEVEGLEATQLTYAQVPIVQDAGNWLYEHADGEKRKVPSTWTFPMVSLRDIYVLWNCRNENQKIVPMKSFTSKDVSFLQKGSKNLAEVRGMMNVISKEAASKGFEIKEVMTTTEALNAFSAGVGALNIPLLTPQGKARDIARTKWSSASRFKNLPSETEKAAETAC</sequence>
<dbReference type="AlphaFoldDB" id="A0A7S2VI60"/>
<evidence type="ECO:0000313" key="3">
    <source>
        <dbReference type="EMBL" id="CAD9632719.1"/>
    </source>
</evidence>
<feature type="region of interest" description="Disordered" evidence="2">
    <location>
        <begin position="145"/>
        <end position="188"/>
    </location>
</feature>
<evidence type="ECO:0000256" key="1">
    <source>
        <dbReference type="SAM" id="Coils"/>
    </source>
</evidence>
<evidence type="ECO:0000256" key="2">
    <source>
        <dbReference type="SAM" id="MobiDB-lite"/>
    </source>
</evidence>
<proteinExistence type="predicted"/>
<name>A0A7S2VI60_9STRA</name>
<dbReference type="EMBL" id="HBGZ01033564">
    <property type="protein sequence ID" value="CAD9632719.1"/>
    <property type="molecule type" value="Transcribed_RNA"/>
</dbReference>
<feature type="region of interest" description="Disordered" evidence="2">
    <location>
        <begin position="1"/>
        <end position="29"/>
    </location>
</feature>
<gene>
    <name evidence="3" type="ORF">SMAR0320_LOCUS24066</name>
</gene>
<reference evidence="3" key="1">
    <citation type="submission" date="2021-01" db="EMBL/GenBank/DDBJ databases">
        <authorList>
            <person name="Corre E."/>
            <person name="Pelletier E."/>
            <person name="Niang G."/>
            <person name="Scheremetjew M."/>
            <person name="Finn R."/>
            <person name="Kale V."/>
            <person name="Holt S."/>
            <person name="Cochrane G."/>
            <person name="Meng A."/>
            <person name="Brown T."/>
            <person name="Cohen L."/>
        </authorList>
    </citation>
    <scope>NUCLEOTIDE SEQUENCE</scope>
    <source>
        <strain evidence="3">SM1012Den-03</strain>
    </source>
</reference>
<organism evidence="3">
    <name type="scientific">Skeletonema marinoi</name>
    <dbReference type="NCBI Taxonomy" id="267567"/>
    <lineage>
        <taxon>Eukaryota</taxon>
        <taxon>Sar</taxon>
        <taxon>Stramenopiles</taxon>
        <taxon>Ochrophyta</taxon>
        <taxon>Bacillariophyta</taxon>
        <taxon>Coscinodiscophyceae</taxon>
        <taxon>Thalassiosirophycidae</taxon>
        <taxon>Thalassiosirales</taxon>
        <taxon>Skeletonemataceae</taxon>
        <taxon>Skeletonema</taxon>
        <taxon>Skeletonema marinoi-dohrnii complex</taxon>
    </lineage>
</organism>
<feature type="compositionally biased region" description="Low complexity" evidence="2">
    <location>
        <begin position="164"/>
        <end position="177"/>
    </location>
</feature>
<protein>
    <submittedName>
        <fullName evidence="3">Uncharacterized protein</fullName>
    </submittedName>
</protein>
<keyword evidence="1" id="KW-0175">Coiled coil</keyword>
<feature type="coiled-coil region" evidence="1">
    <location>
        <begin position="225"/>
        <end position="252"/>
    </location>
</feature>
<accession>A0A7S2VI60</accession>